<dbReference type="Proteomes" id="UP000591071">
    <property type="component" value="Unassembled WGS sequence"/>
</dbReference>
<evidence type="ECO:0000313" key="12">
    <source>
        <dbReference type="EMBL" id="NME27365.1"/>
    </source>
</evidence>
<comment type="pathway">
    <text evidence="2">Carbohydrate metabolism.</text>
</comment>
<evidence type="ECO:0000256" key="2">
    <source>
        <dbReference type="ARBA" id="ARBA00005007"/>
    </source>
</evidence>
<gene>
    <name evidence="12" type="ORF">HF872_01790</name>
</gene>
<dbReference type="GO" id="GO:0005829">
    <property type="term" value="C:cytosol"/>
    <property type="evidence" value="ECO:0007669"/>
    <property type="project" value="TreeGrafter"/>
</dbReference>
<dbReference type="UniPathway" id="UPA00109">
    <property type="reaction ID" value="UER00180"/>
</dbReference>
<comment type="similarity">
    <text evidence="3">Belongs to the hexokinase family.</text>
</comment>
<evidence type="ECO:0000256" key="8">
    <source>
        <dbReference type="ARBA" id="ARBA00023152"/>
    </source>
</evidence>
<dbReference type="PRINTS" id="PR00475">
    <property type="entry name" value="HEXOKINASE"/>
</dbReference>
<dbReference type="GO" id="GO:0008865">
    <property type="term" value="F:fructokinase activity"/>
    <property type="evidence" value="ECO:0007669"/>
    <property type="project" value="TreeGrafter"/>
</dbReference>
<dbReference type="EMBL" id="JABAFG010000002">
    <property type="protein sequence ID" value="NME27365.1"/>
    <property type="molecule type" value="Genomic_DNA"/>
</dbReference>
<dbReference type="Gene3D" id="3.40.367.20">
    <property type="match status" value="1"/>
</dbReference>
<feature type="domain" description="Hexokinase N-terminal" evidence="10">
    <location>
        <begin position="11"/>
        <end position="203"/>
    </location>
</feature>
<evidence type="ECO:0000256" key="7">
    <source>
        <dbReference type="ARBA" id="ARBA00022840"/>
    </source>
</evidence>
<keyword evidence="7" id="KW-0067">ATP-binding</keyword>
<dbReference type="Pfam" id="PF03727">
    <property type="entry name" value="Hexokinase_2"/>
    <property type="match status" value="1"/>
</dbReference>
<dbReference type="CDD" id="cd24000">
    <property type="entry name" value="ASKHA_NBD_HK"/>
    <property type="match status" value="1"/>
</dbReference>
<keyword evidence="5" id="KW-0547">Nucleotide-binding</keyword>
<dbReference type="InterPro" id="IPR022672">
    <property type="entry name" value="Hexokinase_N"/>
</dbReference>
<evidence type="ECO:0000313" key="13">
    <source>
        <dbReference type="Proteomes" id="UP000591071"/>
    </source>
</evidence>
<comment type="caution">
    <text evidence="12">The sequence shown here is derived from an EMBL/GenBank/DDBJ whole genome shotgun (WGS) entry which is preliminary data.</text>
</comment>
<feature type="domain" description="Hexokinase C-terminal" evidence="11">
    <location>
        <begin position="210"/>
        <end position="422"/>
    </location>
</feature>
<dbReference type="GO" id="GO:0006006">
    <property type="term" value="P:glucose metabolic process"/>
    <property type="evidence" value="ECO:0007669"/>
    <property type="project" value="TreeGrafter"/>
</dbReference>
<dbReference type="RefSeq" id="WP_170087114.1">
    <property type="nucleotide sequence ID" value="NZ_JABAFG010000002.1"/>
</dbReference>
<evidence type="ECO:0000256" key="4">
    <source>
        <dbReference type="ARBA" id="ARBA00022679"/>
    </source>
</evidence>
<reference evidence="12 13" key="1">
    <citation type="submission" date="2020-04" db="EMBL/GenBank/DDBJ databases">
        <authorList>
            <person name="Hitch T.C.A."/>
            <person name="Wylensek D."/>
            <person name="Clavel T."/>
        </authorList>
    </citation>
    <scope>NUCLEOTIDE SEQUENCE [LARGE SCALE GENOMIC DNA]</scope>
    <source>
        <strain evidence="12 13">Oil-RF-744-FAT-WT-6-1</strain>
    </source>
</reference>
<proteinExistence type="inferred from homology"/>
<dbReference type="Gene3D" id="3.30.420.40">
    <property type="match status" value="1"/>
</dbReference>
<evidence type="ECO:0000259" key="10">
    <source>
        <dbReference type="Pfam" id="PF00349"/>
    </source>
</evidence>
<dbReference type="InterPro" id="IPR001312">
    <property type="entry name" value="Hexokinase"/>
</dbReference>
<dbReference type="GO" id="GO:0001678">
    <property type="term" value="P:intracellular glucose homeostasis"/>
    <property type="evidence" value="ECO:0007669"/>
    <property type="project" value="InterPro"/>
</dbReference>
<name>A0A848BQ12_9FIRM</name>
<keyword evidence="8" id="KW-0324">Glycolysis</keyword>
<evidence type="ECO:0000256" key="5">
    <source>
        <dbReference type="ARBA" id="ARBA00022741"/>
    </source>
</evidence>
<dbReference type="GO" id="GO:0004340">
    <property type="term" value="F:glucokinase activity"/>
    <property type="evidence" value="ECO:0007669"/>
    <property type="project" value="TreeGrafter"/>
</dbReference>
<dbReference type="GO" id="GO:0006096">
    <property type="term" value="P:glycolytic process"/>
    <property type="evidence" value="ECO:0007669"/>
    <property type="project" value="UniProtKB-UniPathway"/>
</dbReference>
<protein>
    <submittedName>
        <fullName evidence="12">Hexokinase</fullName>
    </submittedName>
</protein>
<comment type="catalytic activity">
    <reaction evidence="9">
        <text>D-fructose + ATP = D-fructose 6-phosphate + ADP + H(+)</text>
        <dbReference type="Rhea" id="RHEA:16125"/>
        <dbReference type="ChEBI" id="CHEBI:15378"/>
        <dbReference type="ChEBI" id="CHEBI:30616"/>
        <dbReference type="ChEBI" id="CHEBI:37721"/>
        <dbReference type="ChEBI" id="CHEBI:61527"/>
        <dbReference type="ChEBI" id="CHEBI:456216"/>
        <dbReference type="EC" id="2.7.1.1"/>
    </reaction>
    <physiologicalReaction direction="left-to-right" evidence="9">
        <dbReference type="Rhea" id="RHEA:16126"/>
    </physiologicalReaction>
</comment>
<evidence type="ECO:0000256" key="9">
    <source>
        <dbReference type="ARBA" id="ARBA00047905"/>
    </source>
</evidence>
<keyword evidence="6 12" id="KW-0418">Kinase</keyword>
<dbReference type="InterPro" id="IPR022673">
    <property type="entry name" value="Hexokinase_C"/>
</dbReference>
<dbReference type="GO" id="GO:0005524">
    <property type="term" value="F:ATP binding"/>
    <property type="evidence" value="ECO:0007669"/>
    <property type="project" value="UniProtKB-KW"/>
</dbReference>
<evidence type="ECO:0000256" key="6">
    <source>
        <dbReference type="ARBA" id="ARBA00022777"/>
    </source>
</evidence>
<sequence length="425" mass="46826">MGRKASGNWMNIAQYFYWSDEQLQYFAASFRQQLEAAETGAPSSLSALPSYMDLPDGSEKGTYLALDFGGTNVRASRIRLLGGHCFIIDKIVSHPLRKEGEYDYTTKETRAEELFDFIAATVEEAAGGNVDCALGHTFSYEVSQSDCHDARLVQWSKEMAVAGVEGNWINQLLKEALRRRGLDRIRPVALINDTTAVLMAAAYQYRHTHIGVICGTGFNICYFEPEKSMVINLEAGDFDGMPRNQWDERVDEVTRFPGRHMLEKMVSGAYLGSIYRETLKTYFDTDDIPPCTTPEMNRIVTAGNPDDARLRLSRLLNRIVAPADVEPLRNLAGTILVRTAQLSGAACYGILQHLYPKGHISRQSIAIEGGLLSHIRGGLLMFDDALYGCAARRGHSRQQGIPVEAALVYDGPSVGAAIAAAVADS</sequence>
<dbReference type="Pfam" id="PF00349">
    <property type="entry name" value="Hexokinase_1"/>
    <property type="match status" value="1"/>
</dbReference>
<evidence type="ECO:0000259" key="11">
    <source>
        <dbReference type="Pfam" id="PF03727"/>
    </source>
</evidence>
<dbReference type="InterPro" id="IPR043129">
    <property type="entry name" value="ATPase_NBD"/>
</dbReference>
<dbReference type="PANTHER" id="PTHR19443">
    <property type="entry name" value="HEXOKINASE"/>
    <property type="match status" value="1"/>
</dbReference>
<dbReference type="GO" id="GO:0005536">
    <property type="term" value="F:D-glucose binding"/>
    <property type="evidence" value="ECO:0007669"/>
    <property type="project" value="InterPro"/>
</dbReference>
<accession>A0A848BQ12</accession>
<organism evidence="12 13">
    <name type="scientific">Megasphaera hexanoica</name>
    <dbReference type="NCBI Taxonomy" id="1675036"/>
    <lineage>
        <taxon>Bacteria</taxon>
        <taxon>Bacillati</taxon>
        <taxon>Bacillota</taxon>
        <taxon>Negativicutes</taxon>
        <taxon>Veillonellales</taxon>
        <taxon>Veillonellaceae</taxon>
        <taxon>Megasphaera</taxon>
    </lineage>
</organism>
<evidence type="ECO:0000256" key="3">
    <source>
        <dbReference type="ARBA" id="ARBA00009225"/>
    </source>
</evidence>
<dbReference type="AlphaFoldDB" id="A0A848BQ12"/>
<keyword evidence="4" id="KW-0808">Transferase</keyword>
<dbReference type="SUPFAM" id="SSF53067">
    <property type="entry name" value="Actin-like ATPase domain"/>
    <property type="match status" value="2"/>
</dbReference>
<dbReference type="PANTHER" id="PTHR19443:SF16">
    <property type="entry name" value="HEXOKINASE TYPE 1-RELATED"/>
    <property type="match status" value="1"/>
</dbReference>
<comment type="pathway">
    <text evidence="1">Carbohydrate degradation.</text>
</comment>
<evidence type="ECO:0000256" key="1">
    <source>
        <dbReference type="ARBA" id="ARBA00004921"/>
    </source>
</evidence>
<dbReference type="PROSITE" id="PS51748">
    <property type="entry name" value="HEXOKINASE_2"/>
    <property type="match status" value="1"/>
</dbReference>